<evidence type="ECO:0000313" key="2">
    <source>
        <dbReference type="EMBL" id="OCT99722.1"/>
    </source>
</evidence>
<dbReference type="Proteomes" id="UP000694892">
    <property type="component" value="Chromosome 1L"/>
</dbReference>
<gene>
    <name evidence="2" type="ORF">XELAEV_18005504mg</name>
</gene>
<feature type="transmembrane region" description="Helical" evidence="1">
    <location>
        <begin position="20"/>
        <end position="39"/>
    </location>
</feature>
<proteinExistence type="predicted"/>
<keyword evidence="1" id="KW-0472">Membrane</keyword>
<name>A0A974I2N4_XENLA</name>
<reference evidence="3" key="1">
    <citation type="journal article" date="2016" name="Nature">
        <title>Genome evolution in the allotetraploid frog Xenopus laevis.</title>
        <authorList>
            <person name="Session A.M."/>
            <person name="Uno Y."/>
            <person name="Kwon T."/>
            <person name="Chapman J.A."/>
            <person name="Toyoda A."/>
            <person name="Takahashi S."/>
            <person name="Fukui A."/>
            <person name="Hikosaka A."/>
            <person name="Suzuki A."/>
            <person name="Kondo M."/>
            <person name="van Heeringen S.J."/>
            <person name="Quigley I."/>
            <person name="Heinz S."/>
            <person name="Ogino H."/>
            <person name="Ochi H."/>
            <person name="Hellsten U."/>
            <person name="Lyons J.B."/>
            <person name="Simakov O."/>
            <person name="Putnam N."/>
            <person name="Stites J."/>
            <person name="Kuroki Y."/>
            <person name="Tanaka T."/>
            <person name="Michiue T."/>
            <person name="Watanabe M."/>
            <person name="Bogdanovic O."/>
            <person name="Lister R."/>
            <person name="Georgiou G."/>
            <person name="Paranjpe S.S."/>
            <person name="van Kruijsbergen I."/>
            <person name="Shu S."/>
            <person name="Carlson J."/>
            <person name="Kinoshita T."/>
            <person name="Ohta Y."/>
            <person name="Mawaribuchi S."/>
            <person name="Jenkins J."/>
            <person name="Grimwood J."/>
            <person name="Schmutz J."/>
            <person name="Mitros T."/>
            <person name="Mozaffari S.V."/>
            <person name="Suzuki Y."/>
            <person name="Haramoto Y."/>
            <person name="Yamamoto T.S."/>
            <person name="Takagi C."/>
            <person name="Heald R."/>
            <person name="Miller K."/>
            <person name="Haudenschild C."/>
            <person name="Kitzman J."/>
            <person name="Nakayama T."/>
            <person name="Izutsu Y."/>
            <person name="Robert J."/>
            <person name="Fortriede J."/>
            <person name="Burns K."/>
            <person name="Lotay V."/>
            <person name="Karimi K."/>
            <person name="Yasuoka Y."/>
            <person name="Dichmann D.S."/>
            <person name="Flajnik M.F."/>
            <person name="Houston D.W."/>
            <person name="Shendure J."/>
            <person name="DuPasquier L."/>
            <person name="Vize P.D."/>
            <person name="Zorn A.M."/>
            <person name="Ito M."/>
            <person name="Marcotte E.M."/>
            <person name="Wallingford J.B."/>
            <person name="Ito Y."/>
            <person name="Asashima M."/>
            <person name="Ueno N."/>
            <person name="Matsuda Y."/>
            <person name="Veenstra G.J."/>
            <person name="Fujiyama A."/>
            <person name="Harland R.M."/>
            <person name="Taira M."/>
            <person name="Rokhsar D.S."/>
        </authorList>
    </citation>
    <scope>NUCLEOTIDE SEQUENCE [LARGE SCALE GENOMIC DNA]</scope>
    <source>
        <strain evidence="3">J</strain>
    </source>
</reference>
<dbReference type="EMBL" id="CM004466">
    <property type="protein sequence ID" value="OCT99722.1"/>
    <property type="molecule type" value="Genomic_DNA"/>
</dbReference>
<feature type="transmembrane region" description="Helical" evidence="1">
    <location>
        <begin position="66"/>
        <end position="83"/>
    </location>
</feature>
<protein>
    <submittedName>
        <fullName evidence="2">Uncharacterized protein</fullName>
    </submittedName>
</protein>
<organism evidence="2 3">
    <name type="scientific">Xenopus laevis</name>
    <name type="common">African clawed frog</name>
    <dbReference type="NCBI Taxonomy" id="8355"/>
    <lineage>
        <taxon>Eukaryota</taxon>
        <taxon>Metazoa</taxon>
        <taxon>Chordata</taxon>
        <taxon>Craniata</taxon>
        <taxon>Vertebrata</taxon>
        <taxon>Euteleostomi</taxon>
        <taxon>Amphibia</taxon>
        <taxon>Batrachia</taxon>
        <taxon>Anura</taxon>
        <taxon>Pipoidea</taxon>
        <taxon>Pipidae</taxon>
        <taxon>Xenopodinae</taxon>
        <taxon>Xenopus</taxon>
        <taxon>Xenopus</taxon>
    </lineage>
</organism>
<dbReference type="AlphaFoldDB" id="A0A974I2N4"/>
<sequence>MFQYLALMRSNKIKTSCLQVWIFGSELLGCICAINQRFWMHSWPNGHKGAICMSPPMMPYGRIKTLLMHLIPPVGAACHFLFIKKMSINRRFKYRVLFKGEGKAKLQNYPCPETLG</sequence>
<evidence type="ECO:0000313" key="3">
    <source>
        <dbReference type="Proteomes" id="UP000694892"/>
    </source>
</evidence>
<accession>A0A974I2N4</accession>
<keyword evidence="1" id="KW-0812">Transmembrane</keyword>
<evidence type="ECO:0000256" key="1">
    <source>
        <dbReference type="SAM" id="Phobius"/>
    </source>
</evidence>
<keyword evidence="1" id="KW-1133">Transmembrane helix</keyword>